<dbReference type="CDD" id="cd07331">
    <property type="entry name" value="M48C_Oma1_like"/>
    <property type="match status" value="1"/>
</dbReference>
<dbReference type="PANTHER" id="PTHR22726:SF1">
    <property type="entry name" value="METALLOENDOPEPTIDASE OMA1, MITOCHONDRIAL"/>
    <property type="match status" value="1"/>
</dbReference>
<evidence type="ECO:0000256" key="1">
    <source>
        <dbReference type="ARBA" id="ARBA00022670"/>
    </source>
</evidence>
<evidence type="ECO:0000256" key="5">
    <source>
        <dbReference type="ARBA" id="ARBA00023049"/>
    </source>
</evidence>
<comment type="caution">
    <text evidence="10">The sequence shown here is derived from an EMBL/GenBank/DDBJ whole genome shotgun (WGS) entry which is preliminary data.</text>
</comment>
<evidence type="ECO:0000256" key="6">
    <source>
        <dbReference type="RuleBase" id="RU003983"/>
    </source>
</evidence>
<keyword evidence="1 6" id="KW-0645">Protease</keyword>
<feature type="domain" description="Peptidase M48" evidence="9">
    <location>
        <begin position="212"/>
        <end position="372"/>
    </location>
</feature>
<comment type="similarity">
    <text evidence="6">Belongs to the peptidase M48 family.</text>
</comment>
<dbReference type="InterPro" id="IPR001915">
    <property type="entry name" value="Peptidase_M48"/>
</dbReference>
<dbReference type="GO" id="GO:0016020">
    <property type="term" value="C:membrane"/>
    <property type="evidence" value="ECO:0007669"/>
    <property type="project" value="TreeGrafter"/>
</dbReference>
<evidence type="ECO:0000256" key="4">
    <source>
        <dbReference type="ARBA" id="ARBA00022833"/>
    </source>
</evidence>
<proteinExistence type="inferred from homology"/>
<dbReference type="Proteomes" id="UP000295509">
    <property type="component" value="Unassembled WGS sequence"/>
</dbReference>
<evidence type="ECO:0000256" key="2">
    <source>
        <dbReference type="ARBA" id="ARBA00022723"/>
    </source>
</evidence>
<dbReference type="InterPro" id="IPR051156">
    <property type="entry name" value="Mito/Outer_Membr_Metalloprot"/>
</dbReference>
<evidence type="ECO:0000256" key="8">
    <source>
        <dbReference type="SAM" id="SignalP"/>
    </source>
</evidence>
<evidence type="ECO:0000256" key="7">
    <source>
        <dbReference type="SAM" id="MobiDB-lite"/>
    </source>
</evidence>
<dbReference type="AlphaFoldDB" id="A0A4R8LSU0"/>
<organism evidence="10 11">
    <name type="scientific">Paraburkholderia rhizosphaerae</name>
    <dbReference type="NCBI Taxonomy" id="480658"/>
    <lineage>
        <taxon>Bacteria</taxon>
        <taxon>Pseudomonadati</taxon>
        <taxon>Pseudomonadota</taxon>
        <taxon>Betaproteobacteria</taxon>
        <taxon>Burkholderiales</taxon>
        <taxon>Burkholderiaceae</taxon>
        <taxon>Paraburkholderia</taxon>
    </lineage>
</organism>
<dbReference type="GO" id="GO:0046872">
    <property type="term" value="F:metal ion binding"/>
    <property type="evidence" value="ECO:0007669"/>
    <property type="project" value="UniProtKB-KW"/>
</dbReference>
<dbReference type="GO" id="GO:0004222">
    <property type="term" value="F:metalloendopeptidase activity"/>
    <property type="evidence" value="ECO:0007669"/>
    <property type="project" value="InterPro"/>
</dbReference>
<keyword evidence="2" id="KW-0479">Metal-binding</keyword>
<dbReference type="PANTHER" id="PTHR22726">
    <property type="entry name" value="METALLOENDOPEPTIDASE OMA1"/>
    <property type="match status" value="1"/>
</dbReference>
<keyword evidence="4 6" id="KW-0862">Zinc</keyword>
<dbReference type="EMBL" id="SORE01000010">
    <property type="protein sequence ID" value="TDY49835.1"/>
    <property type="molecule type" value="Genomic_DNA"/>
</dbReference>
<feature type="signal peptide" evidence="8">
    <location>
        <begin position="1"/>
        <end position="22"/>
    </location>
</feature>
<feature type="compositionally biased region" description="Low complexity" evidence="7">
    <location>
        <begin position="49"/>
        <end position="90"/>
    </location>
</feature>
<keyword evidence="8" id="KW-0732">Signal</keyword>
<keyword evidence="5 6" id="KW-0482">Metalloprotease</keyword>
<feature type="compositionally biased region" description="Low complexity" evidence="7">
    <location>
        <begin position="98"/>
        <end position="141"/>
    </location>
</feature>
<evidence type="ECO:0000313" key="11">
    <source>
        <dbReference type="Proteomes" id="UP000295509"/>
    </source>
</evidence>
<keyword evidence="3 6" id="KW-0378">Hydrolase</keyword>
<evidence type="ECO:0000259" key="9">
    <source>
        <dbReference type="Pfam" id="PF01435"/>
    </source>
</evidence>
<sequence length="409" mass="42061">MHLMMVLVCGGGAYAASQGALAADASAGSAASAGANPAANAAPTAAPTAAAGPAANATSTPAAKAPGAANSAASSVTGSAPNAPPAAANAPGGGASGASGASAPAVPKPETAAASSASAVNAGPASAPSSASATSTPFQPTPQVRYGGLGVFRNLIPSSMLESQAAEEFDQIVRGAAHAHRLYPPTDARVIRVRTITDKLIPYSLKWSDRTKHWKWDVAVIRSPDIRMYCLPGGKIIVYSGMLDRVKLNDNELGMLIGHEIAHALREHARERLGEQQAVQLGSGQIPQLFGLADLGASPLGIGSQLEDMKYEAADETEADVIGSEVASRGGYDPRAAITLWDKLAVATRGNRDQGFIYVHPYTTARRQDIMKRLSDMLPLYAKATGKTVDTLPEYQGAGRSRRSTSARE</sequence>
<keyword evidence="11" id="KW-1185">Reference proteome</keyword>
<feature type="region of interest" description="Disordered" evidence="7">
    <location>
        <begin position="49"/>
        <end position="141"/>
    </location>
</feature>
<dbReference type="Gene3D" id="3.30.2010.10">
    <property type="entry name" value="Metalloproteases ('zincins'), catalytic domain"/>
    <property type="match status" value="1"/>
</dbReference>
<evidence type="ECO:0000256" key="3">
    <source>
        <dbReference type="ARBA" id="ARBA00022801"/>
    </source>
</evidence>
<feature type="chain" id="PRO_5020827606" evidence="8">
    <location>
        <begin position="23"/>
        <end position="409"/>
    </location>
</feature>
<reference evidence="10 11" key="1">
    <citation type="submission" date="2019-03" db="EMBL/GenBank/DDBJ databases">
        <title>Genomic Encyclopedia of Type Strains, Phase III (KMG-III): the genomes of soil and plant-associated and newly described type strains.</title>
        <authorList>
            <person name="Whitman W."/>
        </authorList>
    </citation>
    <scope>NUCLEOTIDE SEQUENCE [LARGE SCALE GENOMIC DNA]</scope>
    <source>
        <strain evidence="10 11">LMG 29544</strain>
    </source>
</reference>
<evidence type="ECO:0000313" key="10">
    <source>
        <dbReference type="EMBL" id="TDY49835.1"/>
    </source>
</evidence>
<protein>
    <submittedName>
        <fullName evidence="10">Peptidase M48-like protein</fullName>
    </submittedName>
</protein>
<name>A0A4R8LSU0_9BURK</name>
<dbReference type="Pfam" id="PF01435">
    <property type="entry name" value="Peptidase_M48"/>
    <property type="match status" value="1"/>
</dbReference>
<gene>
    <name evidence="10" type="ORF">BX592_11088</name>
</gene>
<comment type="cofactor">
    <cofactor evidence="6">
        <name>Zn(2+)</name>
        <dbReference type="ChEBI" id="CHEBI:29105"/>
    </cofactor>
    <text evidence="6">Binds 1 zinc ion per subunit.</text>
</comment>
<dbReference type="GO" id="GO:0051603">
    <property type="term" value="P:proteolysis involved in protein catabolic process"/>
    <property type="evidence" value="ECO:0007669"/>
    <property type="project" value="TreeGrafter"/>
</dbReference>
<accession>A0A4R8LSU0</accession>